<sequence length="207" mass="22395">MPLRHYHAKLPRHALLSRCTSAGISPHNCPHKTASNRHTFCQPTACTICQPPACTICHHYAHNLPANRSHDLPTNCQRSLLARCLHAAVLCCLCALRTIALRTIALRTCPTCAVEASKVVLHISLTTTAKPFAQLLPHLAMALAQCHGTCKGLTLSHVTAKPFAQLLPHLAMALAQCHGTCKGLTLSHVCLWLALQSSFVFVAILPC</sequence>
<dbReference type="AlphaFoldDB" id="A0A314YWY7"/>
<dbReference type="Proteomes" id="UP000250321">
    <property type="component" value="Unassembled WGS sequence"/>
</dbReference>
<gene>
    <name evidence="1" type="ORF">Pyn_19630</name>
</gene>
<accession>A0A314YWY7</accession>
<dbReference type="EMBL" id="PJQY01000308">
    <property type="protein sequence ID" value="PQQ13292.1"/>
    <property type="molecule type" value="Genomic_DNA"/>
</dbReference>
<reference evidence="1 2" key="1">
    <citation type="submission" date="2018-02" db="EMBL/GenBank/DDBJ databases">
        <title>Draft genome of wild Prunus yedoensis var. nudiflora.</title>
        <authorList>
            <person name="Baek S."/>
            <person name="Kim J.-H."/>
            <person name="Choi K."/>
            <person name="Kim G.-B."/>
            <person name="Cho A."/>
            <person name="Jang H."/>
            <person name="Shin C.-H."/>
            <person name="Yu H.-J."/>
            <person name="Mun J.-H."/>
        </authorList>
    </citation>
    <scope>NUCLEOTIDE SEQUENCE [LARGE SCALE GENOMIC DNA]</scope>
    <source>
        <strain evidence="2">cv. Jeju island</strain>
        <tissue evidence="1">Leaf</tissue>
    </source>
</reference>
<protein>
    <submittedName>
        <fullName evidence="1">Uncharacterized protein</fullName>
    </submittedName>
</protein>
<evidence type="ECO:0000313" key="2">
    <source>
        <dbReference type="Proteomes" id="UP000250321"/>
    </source>
</evidence>
<evidence type="ECO:0000313" key="1">
    <source>
        <dbReference type="EMBL" id="PQQ13292.1"/>
    </source>
</evidence>
<organism evidence="1 2">
    <name type="scientific">Prunus yedoensis var. nudiflora</name>
    <dbReference type="NCBI Taxonomy" id="2094558"/>
    <lineage>
        <taxon>Eukaryota</taxon>
        <taxon>Viridiplantae</taxon>
        <taxon>Streptophyta</taxon>
        <taxon>Embryophyta</taxon>
        <taxon>Tracheophyta</taxon>
        <taxon>Spermatophyta</taxon>
        <taxon>Magnoliopsida</taxon>
        <taxon>eudicotyledons</taxon>
        <taxon>Gunneridae</taxon>
        <taxon>Pentapetalae</taxon>
        <taxon>rosids</taxon>
        <taxon>fabids</taxon>
        <taxon>Rosales</taxon>
        <taxon>Rosaceae</taxon>
        <taxon>Amygdaloideae</taxon>
        <taxon>Amygdaleae</taxon>
        <taxon>Prunus</taxon>
    </lineage>
</organism>
<proteinExistence type="predicted"/>
<comment type="caution">
    <text evidence="1">The sequence shown here is derived from an EMBL/GenBank/DDBJ whole genome shotgun (WGS) entry which is preliminary data.</text>
</comment>
<keyword evidence="2" id="KW-1185">Reference proteome</keyword>
<name>A0A314YWY7_PRUYE</name>